<dbReference type="Proteomes" id="UP000064189">
    <property type="component" value="Unassembled WGS sequence"/>
</dbReference>
<comment type="subcellular location">
    <subcellularLocation>
        <location evidence="1">Cell membrane</location>
        <topology evidence="1">Multi-pass membrane protein</topology>
    </subcellularLocation>
</comment>
<evidence type="ECO:0000256" key="3">
    <source>
        <dbReference type="ARBA" id="ARBA00022475"/>
    </source>
</evidence>
<feature type="domain" description="Polysaccharide chain length determinant N-terminal" evidence="8">
    <location>
        <begin position="4"/>
        <end position="93"/>
    </location>
</feature>
<keyword evidence="4 7" id="KW-0812">Transmembrane</keyword>
<gene>
    <name evidence="9" type="ORF">AS888_24375</name>
</gene>
<evidence type="ECO:0000313" key="10">
    <source>
        <dbReference type="Proteomes" id="UP000064189"/>
    </source>
</evidence>
<name>A0A109MVS3_9BACI</name>
<feature type="transmembrane region" description="Helical" evidence="7">
    <location>
        <begin position="177"/>
        <end position="198"/>
    </location>
</feature>
<dbReference type="GO" id="GO:0004713">
    <property type="term" value="F:protein tyrosine kinase activity"/>
    <property type="evidence" value="ECO:0007669"/>
    <property type="project" value="TreeGrafter"/>
</dbReference>
<evidence type="ECO:0000256" key="7">
    <source>
        <dbReference type="SAM" id="Phobius"/>
    </source>
</evidence>
<dbReference type="InterPro" id="IPR050445">
    <property type="entry name" value="Bact_polysacc_biosynth/exp"/>
</dbReference>
<evidence type="ECO:0000256" key="5">
    <source>
        <dbReference type="ARBA" id="ARBA00022989"/>
    </source>
</evidence>
<keyword evidence="3" id="KW-1003">Cell membrane</keyword>
<evidence type="ECO:0000256" key="6">
    <source>
        <dbReference type="ARBA" id="ARBA00023136"/>
    </source>
</evidence>
<dbReference type="PANTHER" id="PTHR32309">
    <property type="entry name" value="TYROSINE-PROTEIN KINASE"/>
    <property type="match status" value="1"/>
</dbReference>
<keyword evidence="6 7" id="KW-0472">Membrane</keyword>
<evidence type="ECO:0000256" key="2">
    <source>
        <dbReference type="ARBA" id="ARBA00006683"/>
    </source>
</evidence>
<accession>A0A109MVS3</accession>
<reference evidence="9 10" key="1">
    <citation type="submission" date="2015-11" db="EMBL/GenBank/DDBJ databases">
        <title>Genome Sequence of Bacillus simplex strain VanAntwerpen2.</title>
        <authorList>
            <person name="Couger M.B."/>
        </authorList>
    </citation>
    <scope>NUCLEOTIDE SEQUENCE [LARGE SCALE GENOMIC DNA]</scope>
    <source>
        <strain evidence="9 10">VanAntwerpen02</strain>
    </source>
</reference>
<dbReference type="InterPro" id="IPR003856">
    <property type="entry name" value="LPS_length_determ_N"/>
</dbReference>
<sequence>MREKLSIKDLFQMVKKRIALIFIITTLITVITGAVSLFILSPVYQASAQILVNQSKDNTDLYKVGEIQTNIQLIETYSEIIKSPMMLEKVKDRLNLDISNSALSEQIEIVSKGNSQLFTIKVEASDPKLAVDIVNTITVIFQEEIKTLMNVDNVNVLSKGNVGDNTAPIKPNPIINMIQAFFAGVVISLVVTFLIEFLDNTIKVESDIEEHLEMPMLGIVNLMENKKKWK</sequence>
<comment type="similarity">
    <text evidence="2">Belongs to the CpsC/CapA family.</text>
</comment>
<dbReference type="AlphaFoldDB" id="A0A109MVS3"/>
<organism evidence="9 10">
    <name type="scientific">Peribacillus simplex</name>
    <dbReference type="NCBI Taxonomy" id="1478"/>
    <lineage>
        <taxon>Bacteria</taxon>
        <taxon>Bacillati</taxon>
        <taxon>Bacillota</taxon>
        <taxon>Bacilli</taxon>
        <taxon>Bacillales</taxon>
        <taxon>Bacillaceae</taxon>
        <taxon>Peribacillus</taxon>
    </lineage>
</organism>
<dbReference type="GO" id="GO:0005886">
    <property type="term" value="C:plasma membrane"/>
    <property type="evidence" value="ECO:0007669"/>
    <property type="project" value="UniProtKB-SubCell"/>
</dbReference>
<evidence type="ECO:0000256" key="4">
    <source>
        <dbReference type="ARBA" id="ARBA00022692"/>
    </source>
</evidence>
<proteinExistence type="inferred from homology"/>
<dbReference type="Pfam" id="PF02706">
    <property type="entry name" value="Wzz"/>
    <property type="match status" value="1"/>
</dbReference>
<evidence type="ECO:0000313" key="9">
    <source>
        <dbReference type="EMBL" id="KWW16566.1"/>
    </source>
</evidence>
<keyword evidence="10" id="KW-1185">Reference proteome</keyword>
<dbReference type="RefSeq" id="WP_061143300.1">
    <property type="nucleotide sequence ID" value="NZ_LNNH01000032.1"/>
</dbReference>
<dbReference type="PANTHER" id="PTHR32309:SF13">
    <property type="entry name" value="FERRIC ENTEROBACTIN TRANSPORT PROTEIN FEPE"/>
    <property type="match status" value="1"/>
</dbReference>
<dbReference type="EMBL" id="LNNH01000032">
    <property type="protein sequence ID" value="KWW16566.1"/>
    <property type="molecule type" value="Genomic_DNA"/>
</dbReference>
<protein>
    <recommendedName>
        <fullName evidence="8">Polysaccharide chain length determinant N-terminal domain-containing protein</fullName>
    </recommendedName>
</protein>
<comment type="caution">
    <text evidence="9">The sequence shown here is derived from an EMBL/GenBank/DDBJ whole genome shotgun (WGS) entry which is preliminary data.</text>
</comment>
<keyword evidence="5 7" id="KW-1133">Transmembrane helix</keyword>
<evidence type="ECO:0000256" key="1">
    <source>
        <dbReference type="ARBA" id="ARBA00004651"/>
    </source>
</evidence>
<evidence type="ECO:0000259" key="8">
    <source>
        <dbReference type="Pfam" id="PF02706"/>
    </source>
</evidence>
<feature type="transmembrane region" description="Helical" evidence="7">
    <location>
        <begin position="20"/>
        <end position="44"/>
    </location>
</feature>